<dbReference type="GO" id="GO:0000981">
    <property type="term" value="F:DNA-binding transcription factor activity, RNA polymerase II-specific"/>
    <property type="evidence" value="ECO:0007669"/>
    <property type="project" value="TreeGrafter"/>
</dbReference>
<dbReference type="EMBL" id="GBHO01035167">
    <property type="protein sequence ID" value="JAG08437.1"/>
    <property type="molecule type" value="Transcribed_RNA"/>
</dbReference>
<evidence type="ECO:0000256" key="2">
    <source>
        <dbReference type="ARBA" id="ARBA00004123"/>
    </source>
</evidence>
<dbReference type="SUPFAM" id="SSF57667">
    <property type="entry name" value="beta-beta-alpha zinc fingers"/>
    <property type="match status" value="3"/>
</dbReference>
<dbReference type="Gene3D" id="3.30.160.60">
    <property type="entry name" value="Classic Zinc Finger"/>
    <property type="match status" value="6"/>
</dbReference>
<feature type="domain" description="C2H2-type" evidence="14">
    <location>
        <begin position="280"/>
        <end position="307"/>
    </location>
</feature>
<feature type="domain" description="C2H2-type" evidence="14">
    <location>
        <begin position="198"/>
        <end position="220"/>
    </location>
</feature>
<comment type="function">
    <text evidence="1">May be involved in transcriptional regulation.</text>
</comment>
<dbReference type="FunFam" id="3.30.160.60:FF:000478">
    <property type="entry name" value="Zinc finger protein 133"/>
    <property type="match status" value="1"/>
</dbReference>
<feature type="domain" description="C2H2-type" evidence="14">
    <location>
        <begin position="170"/>
        <end position="197"/>
    </location>
</feature>
<protein>
    <recommendedName>
        <fullName evidence="14">C2H2-type domain-containing protein</fullName>
    </recommendedName>
</protein>
<gene>
    <name evidence="15" type="ORF">CM83_24414</name>
</gene>
<evidence type="ECO:0000256" key="8">
    <source>
        <dbReference type="ARBA" id="ARBA00023015"/>
    </source>
</evidence>
<dbReference type="Pfam" id="PF00096">
    <property type="entry name" value="zf-C2H2"/>
    <property type="match status" value="3"/>
</dbReference>
<evidence type="ECO:0000256" key="12">
    <source>
        <dbReference type="PROSITE-ProRule" id="PRU00042"/>
    </source>
</evidence>
<comment type="subcellular location">
    <subcellularLocation>
        <location evidence="2">Nucleus</location>
    </subcellularLocation>
</comment>
<accession>A0A0A9WJ28</accession>
<evidence type="ECO:0000256" key="5">
    <source>
        <dbReference type="ARBA" id="ARBA00022737"/>
    </source>
</evidence>
<dbReference type="InterPro" id="IPR036236">
    <property type="entry name" value="Znf_C2H2_sf"/>
</dbReference>
<dbReference type="AlphaFoldDB" id="A0A0A9WJ28"/>
<dbReference type="SMART" id="SM00355">
    <property type="entry name" value="ZnF_C2H2"/>
    <property type="match status" value="6"/>
</dbReference>
<dbReference type="GO" id="GO:0040029">
    <property type="term" value="P:epigenetic regulation of gene expression"/>
    <property type="evidence" value="ECO:0007669"/>
    <property type="project" value="UniProtKB-ARBA"/>
</dbReference>
<feature type="domain" description="C2H2-type" evidence="14">
    <location>
        <begin position="308"/>
        <end position="331"/>
    </location>
</feature>
<dbReference type="GO" id="GO:0008270">
    <property type="term" value="F:zinc ion binding"/>
    <property type="evidence" value="ECO:0007669"/>
    <property type="project" value="UniProtKB-KW"/>
</dbReference>
<keyword evidence="4" id="KW-0479">Metal-binding</keyword>
<dbReference type="PANTHER" id="PTHR24409:SF295">
    <property type="entry name" value="AZ2-RELATED"/>
    <property type="match status" value="1"/>
</dbReference>
<keyword evidence="7" id="KW-0862">Zinc</keyword>
<evidence type="ECO:0000256" key="3">
    <source>
        <dbReference type="ARBA" id="ARBA00006991"/>
    </source>
</evidence>
<evidence type="ECO:0000313" key="15">
    <source>
        <dbReference type="EMBL" id="JAG08437.1"/>
    </source>
</evidence>
<reference evidence="15" key="1">
    <citation type="journal article" date="2014" name="PLoS ONE">
        <title>Transcriptome-Based Identification of ABC Transporters in the Western Tarnished Plant Bug Lygus hesperus.</title>
        <authorList>
            <person name="Hull J.J."/>
            <person name="Chaney K."/>
            <person name="Geib S.M."/>
            <person name="Fabrick J.A."/>
            <person name="Brent C.S."/>
            <person name="Walsh D."/>
            <person name="Lavine L.C."/>
        </authorList>
    </citation>
    <scope>NUCLEOTIDE SEQUENCE</scope>
</reference>
<name>A0A0A9WJ28_LYGHE</name>
<organism evidence="15">
    <name type="scientific">Lygus hesperus</name>
    <name type="common">Western plant bug</name>
    <dbReference type="NCBI Taxonomy" id="30085"/>
    <lineage>
        <taxon>Eukaryota</taxon>
        <taxon>Metazoa</taxon>
        <taxon>Ecdysozoa</taxon>
        <taxon>Arthropoda</taxon>
        <taxon>Hexapoda</taxon>
        <taxon>Insecta</taxon>
        <taxon>Pterygota</taxon>
        <taxon>Neoptera</taxon>
        <taxon>Paraneoptera</taxon>
        <taxon>Hemiptera</taxon>
        <taxon>Heteroptera</taxon>
        <taxon>Panheteroptera</taxon>
        <taxon>Cimicomorpha</taxon>
        <taxon>Miridae</taxon>
        <taxon>Mirini</taxon>
        <taxon>Lygus</taxon>
    </lineage>
</organism>
<dbReference type="GO" id="GO:0000785">
    <property type="term" value="C:chromatin"/>
    <property type="evidence" value="ECO:0007669"/>
    <property type="project" value="UniProtKB-ARBA"/>
</dbReference>
<keyword evidence="5" id="KW-0677">Repeat</keyword>
<dbReference type="FunFam" id="3.30.160.60:FF:000358">
    <property type="entry name" value="zinc finger protein 24"/>
    <property type="match status" value="1"/>
</dbReference>
<comment type="similarity">
    <text evidence="3">Belongs to the krueppel C2H2-type zinc-finger protein family.</text>
</comment>
<keyword evidence="8" id="KW-0805">Transcription regulation</keyword>
<evidence type="ECO:0000256" key="1">
    <source>
        <dbReference type="ARBA" id="ARBA00003767"/>
    </source>
</evidence>
<keyword evidence="9" id="KW-0238">DNA-binding</keyword>
<evidence type="ECO:0000256" key="6">
    <source>
        <dbReference type="ARBA" id="ARBA00022771"/>
    </source>
</evidence>
<keyword evidence="6 12" id="KW-0863">Zinc-finger</keyword>
<dbReference type="PROSITE" id="PS50157">
    <property type="entry name" value="ZINC_FINGER_C2H2_2"/>
    <property type="match status" value="6"/>
</dbReference>
<dbReference type="PANTHER" id="PTHR24409">
    <property type="entry name" value="ZINC FINGER PROTEIN 142"/>
    <property type="match status" value="1"/>
</dbReference>
<feature type="domain" description="C2H2-type" evidence="14">
    <location>
        <begin position="224"/>
        <end position="251"/>
    </location>
</feature>
<evidence type="ECO:0000256" key="10">
    <source>
        <dbReference type="ARBA" id="ARBA00023163"/>
    </source>
</evidence>
<evidence type="ECO:0000256" key="11">
    <source>
        <dbReference type="ARBA" id="ARBA00023242"/>
    </source>
</evidence>
<dbReference type="GO" id="GO:0003682">
    <property type="term" value="F:chromatin binding"/>
    <property type="evidence" value="ECO:0007669"/>
    <property type="project" value="UniProtKB-ARBA"/>
</dbReference>
<feature type="region of interest" description="Disordered" evidence="13">
    <location>
        <begin position="102"/>
        <end position="132"/>
    </location>
</feature>
<evidence type="ECO:0000256" key="9">
    <source>
        <dbReference type="ARBA" id="ARBA00023125"/>
    </source>
</evidence>
<dbReference type="PROSITE" id="PS00028">
    <property type="entry name" value="ZINC_FINGER_C2H2_1"/>
    <property type="match status" value="5"/>
</dbReference>
<feature type="compositionally biased region" description="Polar residues" evidence="13">
    <location>
        <begin position="120"/>
        <end position="130"/>
    </location>
</feature>
<evidence type="ECO:0000256" key="7">
    <source>
        <dbReference type="ARBA" id="ARBA00022833"/>
    </source>
</evidence>
<sequence length="331" mass="38110">MGNPNRFAWGVLQNSTSTTNFCCQCMRSDSYFESYIRAFKLKEQAEQSLLNELSGEWTASSTEHQEQSDGLLVLNKFDQPLSESIQDLVVVVELKYKDGAQESNSVTEHEGLEPPVESLGETNMPSNNEHSGSDRFGNFLEVQRDESTKQGHHVDKSSAYFRYDDATKEYECALCEKKFKRRSRLSCHLTRHTGIKPHACEKCEKSFGTMCELNIHSRIHKRDIVCNHCDKAFTTNSKLERHFRVHTGEKPFFCTYCGKNFGDKRNLENHIRTHTGVKPYSCSVCEKTFSVKSHMVEHLNVHKKSASFHCATCSKVFRWRSNYKKHIKTHS</sequence>
<evidence type="ECO:0000256" key="13">
    <source>
        <dbReference type="SAM" id="MobiDB-lite"/>
    </source>
</evidence>
<keyword evidence="10" id="KW-0804">Transcription</keyword>
<dbReference type="GO" id="GO:0005634">
    <property type="term" value="C:nucleus"/>
    <property type="evidence" value="ECO:0007669"/>
    <property type="project" value="UniProtKB-SubCell"/>
</dbReference>
<evidence type="ECO:0000259" key="14">
    <source>
        <dbReference type="PROSITE" id="PS50157"/>
    </source>
</evidence>
<dbReference type="FunFam" id="3.30.160.60:FF:000966">
    <property type="entry name" value="ZFP90 zinc finger protein"/>
    <property type="match status" value="1"/>
</dbReference>
<dbReference type="GO" id="GO:0000977">
    <property type="term" value="F:RNA polymerase II transcription regulatory region sequence-specific DNA binding"/>
    <property type="evidence" value="ECO:0007669"/>
    <property type="project" value="TreeGrafter"/>
</dbReference>
<dbReference type="InterPro" id="IPR013087">
    <property type="entry name" value="Znf_C2H2_type"/>
</dbReference>
<feature type="domain" description="C2H2-type" evidence="14">
    <location>
        <begin position="252"/>
        <end position="279"/>
    </location>
</feature>
<proteinExistence type="inferred from homology"/>
<reference evidence="15" key="2">
    <citation type="submission" date="2014-07" db="EMBL/GenBank/DDBJ databases">
        <authorList>
            <person name="Hull J."/>
        </authorList>
    </citation>
    <scope>NUCLEOTIDE SEQUENCE</scope>
</reference>
<evidence type="ECO:0000256" key="4">
    <source>
        <dbReference type="ARBA" id="ARBA00022723"/>
    </source>
</evidence>
<keyword evidence="11" id="KW-0539">Nucleus</keyword>
<dbReference type="FunFam" id="3.30.160.60:FF:000690">
    <property type="entry name" value="Zinc finger protein 354C"/>
    <property type="match status" value="1"/>
</dbReference>